<evidence type="ECO:0000256" key="9">
    <source>
        <dbReference type="SAM" id="MobiDB-lite"/>
    </source>
</evidence>
<comment type="subunit">
    <text evidence="7">Forms dimers to octamers and even larger oligomer. Interacts with CALM1.</text>
</comment>
<evidence type="ECO:0000256" key="4">
    <source>
        <dbReference type="ARBA" id="ARBA00025764"/>
    </source>
</evidence>
<evidence type="ECO:0000256" key="3">
    <source>
        <dbReference type="ARBA" id="ARBA00024472"/>
    </source>
</evidence>
<feature type="compositionally biased region" description="Polar residues" evidence="9">
    <location>
        <begin position="23"/>
        <end position="33"/>
    </location>
</feature>
<dbReference type="GO" id="GO:0000166">
    <property type="term" value="F:nucleotide binding"/>
    <property type="evidence" value="ECO:0007669"/>
    <property type="project" value="UniProtKB-KW"/>
</dbReference>
<dbReference type="EMBL" id="JABVXQ010000004">
    <property type="protein sequence ID" value="KAF6114100.1"/>
    <property type="molecule type" value="Genomic_DNA"/>
</dbReference>
<comment type="caution">
    <text evidence="11">The sequence shown here is derived from an EMBL/GenBank/DDBJ whole genome shotgun (WGS) entry which is preliminary data.</text>
</comment>
<dbReference type="CDD" id="cd01278">
    <property type="entry name" value="aprataxin_related"/>
    <property type="match status" value="1"/>
</dbReference>
<evidence type="ECO:0000313" key="11">
    <source>
        <dbReference type="EMBL" id="KAF6114100.1"/>
    </source>
</evidence>
<dbReference type="PANTHER" id="PTHR12486:SF5">
    <property type="entry name" value="ADENOSINE 5'-MONOPHOSPHORAMIDASE HINT3"/>
    <property type="match status" value="1"/>
</dbReference>
<protein>
    <recommendedName>
        <fullName evidence="5">Adenosine 5'-monophosphoramidase HINT3</fullName>
    </recommendedName>
    <alternativeName>
        <fullName evidence="6">Histidine triad nucleotide-binding protein 3</fullName>
    </alternativeName>
</protein>
<organism evidence="11 12">
    <name type="scientific">Phyllostomus discolor</name>
    <name type="common">pale spear-nosed bat</name>
    <dbReference type="NCBI Taxonomy" id="89673"/>
    <lineage>
        <taxon>Eukaryota</taxon>
        <taxon>Metazoa</taxon>
        <taxon>Chordata</taxon>
        <taxon>Craniata</taxon>
        <taxon>Vertebrata</taxon>
        <taxon>Euteleostomi</taxon>
        <taxon>Mammalia</taxon>
        <taxon>Eutheria</taxon>
        <taxon>Laurasiatheria</taxon>
        <taxon>Chiroptera</taxon>
        <taxon>Yangochiroptera</taxon>
        <taxon>Phyllostomidae</taxon>
        <taxon>Phyllostominae</taxon>
        <taxon>Phyllostomus</taxon>
    </lineage>
</organism>
<dbReference type="InterPro" id="IPR036265">
    <property type="entry name" value="HIT-like_sf"/>
</dbReference>
<evidence type="ECO:0000313" key="12">
    <source>
        <dbReference type="Proteomes" id="UP000664940"/>
    </source>
</evidence>
<name>A0A834EAV5_9CHIR</name>
<dbReference type="Gene3D" id="3.30.428.10">
    <property type="entry name" value="HIT-like"/>
    <property type="match status" value="1"/>
</dbReference>
<evidence type="ECO:0000256" key="5">
    <source>
        <dbReference type="ARBA" id="ARBA00039802"/>
    </source>
</evidence>
<feature type="compositionally biased region" description="Basic and acidic residues" evidence="9">
    <location>
        <begin position="1"/>
        <end position="10"/>
    </location>
</feature>
<dbReference type="GO" id="GO:0016787">
    <property type="term" value="F:hydrolase activity"/>
    <property type="evidence" value="ECO:0007669"/>
    <property type="project" value="UniProtKB-KW"/>
</dbReference>
<dbReference type="AlphaFoldDB" id="A0A834EAV5"/>
<comment type="similarity">
    <text evidence="4">Belongs to the HINT family.</text>
</comment>
<evidence type="ECO:0000256" key="6">
    <source>
        <dbReference type="ARBA" id="ARBA00042361"/>
    </source>
</evidence>
<evidence type="ECO:0000256" key="7">
    <source>
        <dbReference type="ARBA" id="ARBA00046489"/>
    </source>
</evidence>
<dbReference type="InterPro" id="IPR011146">
    <property type="entry name" value="HIT-like"/>
</dbReference>
<comment type="catalytic activity">
    <reaction evidence="3">
        <text>adenosine 5'-phosphoramidate + H2O = NH4(+) + AMP</text>
        <dbReference type="Rhea" id="RHEA:67916"/>
        <dbReference type="ChEBI" id="CHEBI:15377"/>
        <dbReference type="ChEBI" id="CHEBI:28938"/>
        <dbReference type="ChEBI" id="CHEBI:57890"/>
        <dbReference type="ChEBI" id="CHEBI:456215"/>
    </reaction>
</comment>
<evidence type="ECO:0000256" key="2">
    <source>
        <dbReference type="ARBA" id="ARBA00022801"/>
    </source>
</evidence>
<keyword evidence="1" id="KW-0547">Nucleotide-binding</keyword>
<evidence type="ECO:0000256" key="1">
    <source>
        <dbReference type="ARBA" id="ARBA00022741"/>
    </source>
</evidence>
<dbReference type="PANTHER" id="PTHR12486">
    <property type="entry name" value="APRATAXIN-RELATED"/>
    <property type="match status" value="1"/>
</dbReference>
<feature type="region of interest" description="Disordered" evidence="9">
    <location>
        <begin position="1"/>
        <end position="39"/>
    </location>
</feature>
<feature type="domain" description="HIT" evidence="10">
    <location>
        <begin position="50"/>
        <end position="163"/>
    </location>
</feature>
<dbReference type="PROSITE" id="PS51084">
    <property type="entry name" value="HIT_2"/>
    <property type="match status" value="1"/>
</dbReference>
<evidence type="ECO:0000259" key="10">
    <source>
        <dbReference type="PROSITE" id="PS51084"/>
    </source>
</evidence>
<reference evidence="11 12" key="1">
    <citation type="journal article" date="2020" name="Nature">
        <title>Six reference-quality genomes reveal evolution of bat adaptations.</title>
        <authorList>
            <person name="Jebb D."/>
            <person name="Huang Z."/>
            <person name="Pippel M."/>
            <person name="Hughes G.M."/>
            <person name="Lavrichenko K."/>
            <person name="Devanna P."/>
            <person name="Winkler S."/>
            <person name="Jermiin L.S."/>
            <person name="Skirmuntt E.C."/>
            <person name="Katzourakis A."/>
            <person name="Burkitt-Gray L."/>
            <person name="Ray D.A."/>
            <person name="Sullivan K.A.M."/>
            <person name="Roscito J.G."/>
            <person name="Kirilenko B.M."/>
            <person name="Davalos L.M."/>
            <person name="Corthals A.P."/>
            <person name="Power M.L."/>
            <person name="Jones G."/>
            <person name="Ransome R.D."/>
            <person name="Dechmann D.K.N."/>
            <person name="Locatelli A.G."/>
            <person name="Puechmaille S.J."/>
            <person name="Fedrigo O."/>
            <person name="Jarvis E.D."/>
            <person name="Hiller M."/>
            <person name="Vernes S.C."/>
            <person name="Myers E.W."/>
            <person name="Teeling E.C."/>
        </authorList>
    </citation>
    <scope>NUCLEOTIDE SEQUENCE [LARGE SCALE GENOMIC DNA]</scope>
    <source>
        <strain evidence="11">Bat1K_MPI-CBG_1</strain>
    </source>
</reference>
<sequence>MAEEQKHCSPESHPCSDGAAATAQPTVSSSKTAEVSRESAEPEDYNSKCVFCRIAARQEPGTELLYCENEDLVCFKDIKPAAPHHYLVVPKKHIGNCRDLKKEQIELVENMVTAGKTILEKNNFTDFKNASFRMGFHVPPFCSISHLHLHVLAPVDQFGFFSKWVYRANSYWFITVSVTGILAVYKNV</sequence>
<dbReference type="Proteomes" id="UP000664940">
    <property type="component" value="Unassembled WGS sequence"/>
</dbReference>
<accession>A0A834EAV5</accession>
<proteinExistence type="inferred from homology"/>
<keyword evidence="2" id="KW-0378">Hydrolase</keyword>
<feature type="short sequence motif" description="Histidine triad motif" evidence="8">
    <location>
        <begin position="146"/>
        <end position="150"/>
    </location>
</feature>
<gene>
    <name evidence="11" type="ORF">HJG60_006243</name>
</gene>
<dbReference type="Pfam" id="PF11969">
    <property type="entry name" value="DcpS_C"/>
    <property type="match status" value="1"/>
</dbReference>
<evidence type="ECO:0000256" key="8">
    <source>
        <dbReference type="PROSITE-ProRule" id="PRU00464"/>
    </source>
</evidence>
<dbReference type="SUPFAM" id="SSF54197">
    <property type="entry name" value="HIT-like"/>
    <property type="match status" value="1"/>
</dbReference>